<evidence type="ECO:0000313" key="2">
    <source>
        <dbReference type="Proteomes" id="UP000314294"/>
    </source>
</evidence>
<organism evidence="1 2">
    <name type="scientific">Liparis tanakae</name>
    <name type="common">Tanaka's snailfish</name>
    <dbReference type="NCBI Taxonomy" id="230148"/>
    <lineage>
        <taxon>Eukaryota</taxon>
        <taxon>Metazoa</taxon>
        <taxon>Chordata</taxon>
        <taxon>Craniata</taxon>
        <taxon>Vertebrata</taxon>
        <taxon>Euteleostomi</taxon>
        <taxon>Actinopterygii</taxon>
        <taxon>Neopterygii</taxon>
        <taxon>Teleostei</taxon>
        <taxon>Neoteleostei</taxon>
        <taxon>Acanthomorphata</taxon>
        <taxon>Eupercaria</taxon>
        <taxon>Perciformes</taxon>
        <taxon>Cottioidei</taxon>
        <taxon>Cottales</taxon>
        <taxon>Liparidae</taxon>
        <taxon>Liparis</taxon>
    </lineage>
</organism>
<reference evidence="1 2" key="1">
    <citation type="submission" date="2019-03" db="EMBL/GenBank/DDBJ databases">
        <title>First draft genome of Liparis tanakae, snailfish: a comprehensive survey of snailfish specific genes.</title>
        <authorList>
            <person name="Kim W."/>
            <person name="Song I."/>
            <person name="Jeong J.-H."/>
            <person name="Kim D."/>
            <person name="Kim S."/>
            <person name="Ryu S."/>
            <person name="Song J.Y."/>
            <person name="Lee S.K."/>
        </authorList>
    </citation>
    <scope>NUCLEOTIDE SEQUENCE [LARGE SCALE GENOMIC DNA]</scope>
    <source>
        <tissue evidence="1">Muscle</tissue>
    </source>
</reference>
<name>A0A4Z2GLQ6_9TELE</name>
<keyword evidence="2" id="KW-1185">Reference proteome</keyword>
<gene>
    <name evidence="1" type="ORF">EYF80_036063</name>
</gene>
<comment type="caution">
    <text evidence="1">The sequence shown here is derived from an EMBL/GenBank/DDBJ whole genome shotgun (WGS) entry which is preliminary data.</text>
</comment>
<dbReference type="Proteomes" id="UP000314294">
    <property type="component" value="Unassembled WGS sequence"/>
</dbReference>
<proteinExistence type="predicted"/>
<accession>A0A4Z2GLQ6</accession>
<sequence>MATTLRAAGPSSLLCGLFGSLSDEDEDEGPFIADQYSLITLHTGLPIPDFYTPGEADPSGSEC</sequence>
<dbReference type="AlphaFoldDB" id="A0A4Z2GLQ6"/>
<evidence type="ECO:0000313" key="1">
    <source>
        <dbReference type="EMBL" id="TNN53734.1"/>
    </source>
</evidence>
<protein>
    <submittedName>
        <fullName evidence="1">Uncharacterized protein</fullName>
    </submittedName>
</protein>
<dbReference type="EMBL" id="SRLO01000507">
    <property type="protein sequence ID" value="TNN53734.1"/>
    <property type="molecule type" value="Genomic_DNA"/>
</dbReference>